<protein>
    <submittedName>
        <fullName evidence="2">Uncharacterized protein</fullName>
    </submittedName>
</protein>
<evidence type="ECO:0000313" key="2">
    <source>
        <dbReference type="EMBL" id="KAH3853741.1"/>
    </source>
</evidence>
<dbReference type="AlphaFoldDB" id="A0A9D4R3I1"/>
<sequence length="58" mass="6386">MSSFVLRDVYQEAPPSGELVRVSSWGDWEVVHCSRQYKLGPAKGATPLDSSRPPPTGR</sequence>
<reference evidence="2" key="2">
    <citation type="submission" date="2020-11" db="EMBL/GenBank/DDBJ databases">
        <authorList>
            <person name="McCartney M.A."/>
            <person name="Auch B."/>
            <person name="Kono T."/>
            <person name="Mallez S."/>
            <person name="Becker A."/>
            <person name="Gohl D.M."/>
            <person name="Silverstein K.A.T."/>
            <person name="Koren S."/>
            <person name="Bechman K.B."/>
            <person name="Herman A."/>
            <person name="Abrahante J.E."/>
            <person name="Garbe J."/>
        </authorList>
    </citation>
    <scope>NUCLEOTIDE SEQUENCE</scope>
    <source>
        <strain evidence="2">Duluth1</strain>
        <tissue evidence="2">Whole animal</tissue>
    </source>
</reference>
<evidence type="ECO:0000313" key="3">
    <source>
        <dbReference type="Proteomes" id="UP000828390"/>
    </source>
</evidence>
<dbReference type="Proteomes" id="UP000828390">
    <property type="component" value="Unassembled WGS sequence"/>
</dbReference>
<reference evidence="2" key="1">
    <citation type="journal article" date="2019" name="bioRxiv">
        <title>The Genome of the Zebra Mussel, Dreissena polymorpha: A Resource for Invasive Species Research.</title>
        <authorList>
            <person name="McCartney M.A."/>
            <person name="Auch B."/>
            <person name="Kono T."/>
            <person name="Mallez S."/>
            <person name="Zhang Y."/>
            <person name="Obille A."/>
            <person name="Becker A."/>
            <person name="Abrahante J.E."/>
            <person name="Garbe J."/>
            <person name="Badalamenti J.P."/>
            <person name="Herman A."/>
            <person name="Mangelson H."/>
            <person name="Liachko I."/>
            <person name="Sullivan S."/>
            <person name="Sone E.D."/>
            <person name="Koren S."/>
            <person name="Silverstein K.A.T."/>
            <person name="Beckman K.B."/>
            <person name="Gohl D.M."/>
        </authorList>
    </citation>
    <scope>NUCLEOTIDE SEQUENCE</scope>
    <source>
        <strain evidence="2">Duluth1</strain>
        <tissue evidence="2">Whole animal</tissue>
    </source>
</reference>
<accession>A0A9D4R3I1</accession>
<organism evidence="2 3">
    <name type="scientific">Dreissena polymorpha</name>
    <name type="common">Zebra mussel</name>
    <name type="synonym">Mytilus polymorpha</name>
    <dbReference type="NCBI Taxonomy" id="45954"/>
    <lineage>
        <taxon>Eukaryota</taxon>
        <taxon>Metazoa</taxon>
        <taxon>Spiralia</taxon>
        <taxon>Lophotrochozoa</taxon>
        <taxon>Mollusca</taxon>
        <taxon>Bivalvia</taxon>
        <taxon>Autobranchia</taxon>
        <taxon>Heteroconchia</taxon>
        <taxon>Euheterodonta</taxon>
        <taxon>Imparidentia</taxon>
        <taxon>Neoheterodontei</taxon>
        <taxon>Myida</taxon>
        <taxon>Dreissenoidea</taxon>
        <taxon>Dreissenidae</taxon>
        <taxon>Dreissena</taxon>
    </lineage>
</organism>
<proteinExistence type="predicted"/>
<keyword evidence="3" id="KW-1185">Reference proteome</keyword>
<feature type="region of interest" description="Disordered" evidence="1">
    <location>
        <begin position="39"/>
        <end position="58"/>
    </location>
</feature>
<evidence type="ECO:0000256" key="1">
    <source>
        <dbReference type="SAM" id="MobiDB-lite"/>
    </source>
</evidence>
<comment type="caution">
    <text evidence="2">The sequence shown here is derived from an EMBL/GenBank/DDBJ whole genome shotgun (WGS) entry which is preliminary data.</text>
</comment>
<name>A0A9D4R3I1_DREPO</name>
<dbReference type="EMBL" id="JAIWYP010000003">
    <property type="protein sequence ID" value="KAH3853741.1"/>
    <property type="molecule type" value="Genomic_DNA"/>
</dbReference>
<gene>
    <name evidence="2" type="ORF">DPMN_096273</name>
</gene>